<dbReference type="Gene3D" id="3.10.129.10">
    <property type="entry name" value="Hotdog Thioesterase"/>
    <property type="match status" value="2"/>
</dbReference>
<sequence length="420" mass="47394">MSGTSTGERTAPRITDEAIERLRRRIGIPVPNPAPPHYREPGVDAFRIVAQAYGDDNPLWSDRDHGATTRWGGPIAPPPLVGGDTLVGEDSVTGIPEEHRDLMKGDPLRGVHAFYASSAREWWAPLEPYTRVRRRDALVGVHDKPSGFAGRAVHEWTGQMFGAADGPLLAAQYKLMIRTEREKARERKKYAQIQPYVYTDAEIDDIEAQVLAERRRGAEPRYWEDVAVGDVLDPLVKGPLTVTDMVCWHVGMGMGLYAIRPLELAVVNRRRIPRFYHRDELNVPDVMQRVHWDPEFARRSGNPTTFDYGRMRETWLIHACTNWMGDDSWLWKLDCRFEAFNYVGDTQWVRGEVVRHYLAEGGRPAVDVTLRTVSQRDVETTTGSATILLPSREHGPVRLPDPPGTDLEGAMAAIVDRFAS</sequence>
<dbReference type="Proteomes" id="UP001501676">
    <property type="component" value="Unassembled WGS sequence"/>
</dbReference>
<organism evidence="1 2">
    <name type="scientific">Cryptosporangium minutisporangium</name>
    <dbReference type="NCBI Taxonomy" id="113569"/>
    <lineage>
        <taxon>Bacteria</taxon>
        <taxon>Bacillati</taxon>
        <taxon>Actinomycetota</taxon>
        <taxon>Actinomycetes</taxon>
        <taxon>Cryptosporangiales</taxon>
        <taxon>Cryptosporangiaceae</taxon>
        <taxon>Cryptosporangium</taxon>
    </lineage>
</organism>
<dbReference type="SUPFAM" id="SSF54637">
    <property type="entry name" value="Thioesterase/thiol ester dehydrase-isomerase"/>
    <property type="match status" value="2"/>
</dbReference>
<keyword evidence="2" id="KW-1185">Reference proteome</keyword>
<dbReference type="InterPro" id="IPR029069">
    <property type="entry name" value="HotDog_dom_sf"/>
</dbReference>
<evidence type="ECO:0000313" key="1">
    <source>
        <dbReference type="EMBL" id="GAA3382538.1"/>
    </source>
</evidence>
<accession>A0ABP6SQM1</accession>
<protein>
    <submittedName>
        <fullName evidence="1">MaoC family dehydratase N-terminal domain-containing protein</fullName>
    </submittedName>
</protein>
<reference evidence="2" key="1">
    <citation type="journal article" date="2019" name="Int. J. Syst. Evol. Microbiol.">
        <title>The Global Catalogue of Microorganisms (GCM) 10K type strain sequencing project: providing services to taxonomists for standard genome sequencing and annotation.</title>
        <authorList>
            <consortium name="The Broad Institute Genomics Platform"/>
            <consortium name="The Broad Institute Genome Sequencing Center for Infectious Disease"/>
            <person name="Wu L."/>
            <person name="Ma J."/>
        </authorList>
    </citation>
    <scope>NUCLEOTIDE SEQUENCE [LARGE SCALE GENOMIC DNA]</scope>
    <source>
        <strain evidence="2">JCM 9458</strain>
    </source>
</reference>
<evidence type="ECO:0000313" key="2">
    <source>
        <dbReference type="Proteomes" id="UP001501676"/>
    </source>
</evidence>
<dbReference type="EMBL" id="BAAAYN010000003">
    <property type="protein sequence ID" value="GAA3382538.1"/>
    <property type="molecule type" value="Genomic_DNA"/>
</dbReference>
<comment type="caution">
    <text evidence="1">The sequence shown here is derived from an EMBL/GenBank/DDBJ whole genome shotgun (WGS) entry which is preliminary data.</text>
</comment>
<dbReference type="RefSeq" id="WP_345726269.1">
    <property type="nucleotide sequence ID" value="NZ_BAAAYN010000003.1"/>
</dbReference>
<proteinExistence type="predicted"/>
<name>A0ABP6SQM1_9ACTN</name>
<gene>
    <name evidence="1" type="ORF">GCM10020369_04790</name>
</gene>